<dbReference type="EMBL" id="QTSU01000004">
    <property type="protein sequence ID" value="RDZ26210.1"/>
    <property type="molecule type" value="Genomic_DNA"/>
</dbReference>
<protein>
    <submittedName>
        <fullName evidence="1">Uncharacterized protein</fullName>
    </submittedName>
</protein>
<dbReference type="AlphaFoldDB" id="A0A371JX34"/>
<dbReference type="Proteomes" id="UP000264492">
    <property type="component" value="Unassembled WGS sequence"/>
</dbReference>
<gene>
    <name evidence="1" type="ORF">DX914_18220</name>
</gene>
<evidence type="ECO:0000313" key="1">
    <source>
        <dbReference type="EMBL" id="RDZ26210.1"/>
    </source>
</evidence>
<keyword evidence="2" id="KW-1185">Reference proteome</keyword>
<dbReference type="OrthoDB" id="6023907at2"/>
<evidence type="ECO:0000313" key="2">
    <source>
        <dbReference type="Proteomes" id="UP000264492"/>
    </source>
</evidence>
<proteinExistence type="predicted"/>
<dbReference type="RefSeq" id="WP_115861474.1">
    <property type="nucleotide sequence ID" value="NZ_QTSU01000004.1"/>
</dbReference>
<comment type="caution">
    <text evidence="1">The sequence shown here is derived from an EMBL/GenBank/DDBJ whole genome shotgun (WGS) entry which is preliminary data.</text>
</comment>
<name>A0A371JX34_9GAMM</name>
<sequence>MQGIGPDGGVQPHFHYFTCTNRGAFVSRFIVQRFVEGRLISQTRILGRLSMQDTRSIDLTTLRFHGLPLEVGDQVRLRIGAVGGVRRNGPLVHYAPNGQTAAFEVRGTTLAFSIRQL</sequence>
<organism evidence="1 2">
    <name type="scientific">Lysobacter silvisoli</name>
    <dbReference type="NCBI Taxonomy" id="2293254"/>
    <lineage>
        <taxon>Bacteria</taxon>
        <taxon>Pseudomonadati</taxon>
        <taxon>Pseudomonadota</taxon>
        <taxon>Gammaproteobacteria</taxon>
        <taxon>Lysobacterales</taxon>
        <taxon>Lysobacteraceae</taxon>
        <taxon>Lysobacter</taxon>
    </lineage>
</organism>
<accession>A0A371JX34</accession>
<reference evidence="1 2" key="1">
    <citation type="submission" date="2018-08" db="EMBL/GenBank/DDBJ databases">
        <title>Lysobacter sp. zong2l5, whole genome shotgun sequence.</title>
        <authorList>
            <person name="Zhang X."/>
            <person name="Feng G."/>
            <person name="Zhu H."/>
        </authorList>
    </citation>
    <scope>NUCLEOTIDE SEQUENCE [LARGE SCALE GENOMIC DNA]</scope>
    <source>
        <strain evidence="2">zong2l5</strain>
    </source>
</reference>